<feature type="domain" description="Cupin type-2" evidence="1">
    <location>
        <begin position="47"/>
        <end position="112"/>
    </location>
</feature>
<dbReference type="OrthoDB" id="9791637at2"/>
<keyword evidence="3" id="KW-1185">Reference proteome</keyword>
<proteinExistence type="predicted"/>
<sequence length="141" mass="15224">MNVDTEACTVVRAAGGYSGRQGIDYRTGISNGTAGARALCLHRAPMPAGLRPTAHLHAEHESAICVISGRGEFWWGPQLEHHEVIEAGDFIHIPAGMPHLPYNPGPETLDVVIARTDPNEQESVVTLQELDALPHLPPRGR</sequence>
<organism evidence="2 3">
    <name type="scientific">Solirubrobacter pauli</name>
    <dbReference type="NCBI Taxonomy" id="166793"/>
    <lineage>
        <taxon>Bacteria</taxon>
        <taxon>Bacillati</taxon>
        <taxon>Actinomycetota</taxon>
        <taxon>Thermoleophilia</taxon>
        <taxon>Solirubrobacterales</taxon>
        <taxon>Solirubrobacteraceae</taxon>
        <taxon>Solirubrobacter</taxon>
    </lineage>
</organism>
<protein>
    <submittedName>
        <fullName evidence="2">Putative RmlC-like cupin family protein</fullName>
    </submittedName>
</protein>
<evidence type="ECO:0000259" key="1">
    <source>
        <dbReference type="Pfam" id="PF07883"/>
    </source>
</evidence>
<dbReference type="CDD" id="cd02210">
    <property type="entry name" value="cupin_BLR2406-like"/>
    <property type="match status" value="1"/>
</dbReference>
<comment type="caution">
    <text evidence="2">The sequence shown here is derived from an EMBL/GenBank/DDBJ whole genome shotgun (WGS) entry which is preliminary data.</text>
</comment>
<dbReference type="InterPro" id="IPR017102">
    <property type="entry name" value="UCP037087"/>
</dbReference>
<reference evidence="2 3" key="1">
    <citation type="submission" date="2018-10" db="EMBL/GenBank/DDBJ databases">
        <title>Genomic Encyclopedia of Archaeal and Bacterial Type Strains, Phase II (KMG-II): from individual species to whole genera.</title>
        <authorList>
            <person name="Goeker M."/>
        </authorList>
    </citation>
    <scope>NUCLEOTIDE SEQUENCE [LARGE SCALE GENOMIC DNA]</scope>
    <source>
        <strain evidence="2 3">DSM 14954</strain>
    </source>
</reference>
<dbReference type="InterPro" id="IPR011051">
    <property type="entry name" value="RmlC_Cupin_sf"/>
</dbReference>
<dbReference type="EMBL" id="RBIL01000001">
    <property type="protein sequence ID" value="RKQ93300.1"/>
    <property type="molecule type" value="Genomic_DNA"/>
</dbReference>
<dbReference type="SUPFAM" id="SSF51182">
    <property type="entry name" value="RmlC-like cupins"/>
    <property type="match status" value="1"/>
</dbReference>
<dbReference type="Gene3D" id="2.60.120.10">
    <property type="entry name" value="Jelly Rolls"/>
    <property type="match status" value="1"/>
</dbReference>
<name>A0A660LH89_9ACTN</name>
<dbReference type="Pfam" id="PF07883">
    <property type="entry name" value="Cupin_2"/>
    <property type="match status" value="1"/>
</dbReference>
<dbReference type="AlphaFoldDB" id="A0A660LH89"/>
<dbReference type="InterPro" id="IPR013096">
    <property type="entry name" value="Cupin_2"/>
</dbReference>
<evidence type="ECO:0000313" key="2">
    <source>
        <dbReference type="EMBL" id="RKQ93300.1"/>
    </source>
</evidence>
<dbReference type="RefSeq" id="WP_121251293.1">
    <property type="nucleotide sequence ID" value="NZ_RBIL01000001.1"/>
</dbReference>
<dbReference type="PIRSF" id="PIRSF037087">
    <property type="entry name" value="UCP037087"/>
    <property type="match status" value="1"/>
</dbReference>
<dbReference type="Proteomes" id="UP000278962">
    <property type="component" value="Unassembled WGS sequence"/>
</dbReference>
<gene>
    <name evidence="2" type="ORF">C8N24_3161</name>
</gene>
<dbReference type="InterPro" id="IPR014710">
    <property type="entry name" value="RmlC-like_jellyroll"/>
</dbReference>
<accession>A0A660LH89</accession>
<evidence type="ECO:0000313" key="3">
    <source>
        <dbReference type="Proteomes" id="UP000278962"/>
    </source>
</evidence>